<feature type="transmembrane region" description="Helical" evidence="12">
    <location>
        <begin position="271"/>
        <end position="297"/>
    </location>
</feature>
<evidence type="ECO:0000256" key="7">
    <source>
        <dbReference type="ARBA" id="ARBA00022949"/>
    </source>
</evidence>
<evidence type="ECO:0000256" key="5">
    <source>
        <dbReference type="ARBA" id="ARBA00022692"/>
    </source>
</evidence>
<name>A0A7E4WDE2_PANRE</name>
<evidence type="ECO:0000313" key="13">
    <source>
        <dbReference type="Proteomes" id="UP000492821"/>
    </source>
</evidence>
<evidence type="ECO:0000256" key="12">
    <source>
        <dbReference type="RuleBase" id="RU010713"/>
    </source>
</evidence>
<dbReference type="PANTHER" id="PTHR11893:SF36">
    <property type="entry name" value="INNEXIN-5"/>
    <property type="match status" value="1"/>
</dbReference>
<evidence type="ECO:0000256" key="1">
    <source>
        <dbReference type="ARBA" id="ARBA00004610"/>
    </source>
</evidence>
<keyword evidence="8 12" id="KW-1133">Transmembrane helix</keyword>
<keyword evidence="7" id="KW-0965">Cell junction</keyword>
<comment type="function">
    <text evidence="12">Structural component of the gap junctions.</text>
</comment>
<evidence type="ECO:0000256" key="6">
    <source>
        <dbReference type="ARBA" id="ARBA00022868"/>
    </source>
</evidence>
<dbReference type="AlphaFoldDB" id="A0A7E4WDE2"/>
<evidence type="ECO:0000256" key="10">
    <source>
        <dbReference type="ARBA" id="ARBA00023136"/>
    </source>
</evidence>
<dbReference type="GO" id="GO:0005243">
    <property type="term" value="F:gap junction channel activity"/>
    <property type="evidence" value="ECO:0007669"/>
    <property type="project" value="TreeGrafter"/>
</dbReference>
<reference evidence="13" key="1">
    <citation type="journal article" date="2013" name="Genetics">
        <title>The draft genome and transcriptome of Panagrellus redivivus are shaped by the harsh demands of a free-living lifestyle.</title>
        <authorList>
            <person name="Srinivasan J."/>
            <person name="Dillman A.R."/>
            <person name="Macchietto M.G."/>
            <person name="Heikkinen L."/>
            <person name="Lakso M."/>
            <person name="Fracchia K.M."/>
            <person name="Antoshechkin I."/>
            <person name="Mortazavi A."/>
            <person name="Wong G."/>
            <person name="Sternberg P.W."/>
        </authorList>
    </citation>
    <scope>NUCLEOTIDE SEQUENCE [LARGE SCALE GENOMIC DNA]</scope>
    <source>
        <strain evidence="13">MT8872</strain>
    </source>
</reference>
<evidence type="ECO:0000256" key="3">
    <source>
        <dbReference type="ARBA" id="ARBA00022448"/>
    </source>
</evidence>
<comment type="subcellular location">
    <subcellularLocation>
        <location evidence="1">Cell junction</location>
        <location evidence="1">Gap junction</location>
    </subcellularLocation>
    <subcellularLocation>
        <location evidence="2 12">Cell membrane</location>
        <topology evidence="2 12">Multi-pass membrane protein</topology>
    </subcellularLocation>
</comment>
<dbReference type="GO" id="GO:0034220">
    <property type="term" value="P:monoatomic ion transmembrane transport"/>
    <property type="evidence" value="ECO:0007669"/>
    <property type="project" value="UniProtKB-KW"/>
</dbReference>
<feature type="transmembrane region" description="Helical" evidence="12">
    <location>
        <begin position="195"/>
        <end position="213"/>
    </location>
</feature>
<dbReference type="GO" id="GO:0005921">
    <property type="term" value="C:gap junction"/>
    <property type="evidence" value="ECO:0007669"/>
    <property type="project" value="UniProtKB-SubCell"/>
</dbReference>
<keyword evidence="5 12" id="KW-0812">Transmembrane</keyword>
<protein>
    <recommendedName>
        <fullName evidence="12">Innexin</fullName>
    </recommendedName>
</protein>
<dbReference type="GO" id="GO:0005886">
    <property type="term" value="C:plasma membrane"/>
    <property type="evidence" value="ECO:0007669"/>
    <property type="project" value="UniProtKB-SubCell"/>
</dbReference>
<keyword evidence="4" id="KW-1003">Cell membrane</keyword>
<dbReference type="Pfam" id="PF00876">
    <property type="entry name" value="Innexin"/>
    <property type="match status" value="1"/>
</dbReference>
<proteinExistence type="inferred from homology"/>
<keyword evidence="13" id="KW-1185">Reference proteome</keyword>
<reference evidence="14" key="2">
    <citation type="submission" date="2020-10" db="UniProtKB">
        <authorList>
            <consortium name="WormBaseParasite"/>
        </authorList>
    </citation>
    <scope>IDENTIFICATION</scope>
</reference>
<evidence type="ECO:0000256" key="11">
    <source>
        <dbReference type="ARBA" id="ARBA00023303"/>
    </source>
</evidence>
<keyword evidence="10 12" id="KW-0472">Membrane</keyword>
<gene>
    <name evidence="12" type="primary">inx</name>
</gene>
<feature type="transmembrane region" description="Helical" evidence="12">
    <location>
        <begin position="105"/>
        <end position="127"/>
    </location>
</feature>
<keyword evidence="3 12" id="KW-0813">Transport</keyword>
<dbReference type="WBParaSite" id="Pan_g9274.t1">
    <property type="protein sequence ID" value="Pan_g9274.t1"/>
    <property type="gene ID" value="Pan_g9274"/>
</dbReference>
<keyword evidence="9 12" id="KW-0406">Ion transport</keyword>
<evidence type="ECO:0000256" key="9">
    <source>
        <dbReference type="ARBA" id="ARBA00023065"/>
    </source>
</evidence>
<evidence type="ECO:0000256" key="4">
    <source>
        <dbReference type="ARBA" id="ARBA00022475"/>
    </source>
</evidence>
<evidence type="ECO:0000256" key="2">
    <source>
        <dbReference type="ARBA" id="ARBA00004651"/>
    </source>
</evidence>
<dbReference type="PANTHER" id="PTHR11893">
    <property type="entry name" value="INNEXIN"/>
    <property type="match status" value="1"/>
</dbReference>
<dbReference type="PROSITE" id="PS51013">
    <property type="entry name" value="PANNEXIN"/>
    <property type="match status" value="1"/>
</dbReference>
<organism evidence="13 14">
    <name type="scientific">Panagrellus redivivus</name>
    <name type="common">Microworm</name>
    <dbReference type="NCBI Taxonomy" id="6233"/>
    <lineage>
        <taxon>Eukaryota</taxon>
        <taxon>Metazoa</taxon>
        <taxon>Ecdysozoa</taxon>
        <taxon>Nematoda</taxon>
        <taxon>Chromadorea</taxon>
        <taxon>Rhabditida</taxon>
        <taxon>Tylenchina</taxon>
        <taxon>Panagrolaimomorpha</taxon>
        <taxon>Panagrolaimoidea</taxon>
        <taxon>Panagrolaimidae</taxon>
        <taxon>Panagrellus</taxon>
    </lineage>
</organism>
<dbReference type="InterPro" id="IPR000990">
    <property type="entry name" value="Innexin"/>
</dbReference>
<dbReference type="PRINTS" id="PR01262">
    <property type="entry name" value="INNEXIN"/>
</dbReference>
<keyword evidence="6" id="KW-0303">Gap junction</keyword>
<sequence>MGLYDYLQCSGCIALFVLLLFRDEFTKIGRFRTPLSVWLLLFAACQYCIFQANTEIFSCRKPNFELRSFAEGYCSANLNFIIVHDEIQFPVIFGVDKGDGEPLDYYFYIPLILVLQAMALWLPHLIWKWSQSDLEYRLDYIYKKAMNKAFRIPVKERLEESVVKVTTTVKKYQIITKSSPFRGLKFFQLHIMSKLLSILVLILQLAGMSYYFGRNESPYWGFSLIYNIAFVPSLKSGIFPVYTYCNLTRVVDNDEPVKFVLCELWLNNFNASLFFCIWIWFVWLLIINIGFVLYFAIGIKKGCFWFDSIHNFREMLIYQIFYTKNPKFIASKDEIESVDKFINDFLGVDGVYLMQLIRLDGGELVTSQICEGLYELYIEGFIVNDTSEKTET</sequence>
<dbReference type="Proteomes" id="UP000492821">
    <property type="component" value="Unassembled WGS sequence"/>
</dbReference>
<keyword evidence="11 12" id="KW-0407">Ion channel</keyword>
<feature type="transmembrane region" description="Helical" evidence="12">
    <location>
        <begin position="6"/>
        <end position="23"/>
    </location>
</feature>
<comment type="similarity">
    <text evidence="12">Belongs to the pannexin family.</text>
</comment>
<evidence type="ECO:0000256" key="8">
    <source>
        <dbReference type="ARBA" id="ARBA00022989"/>
    </source>
</evidence>
<evidence type="ECO:0000313" key="14">
    <source>
        <dbReference type="WBParaSite" id="Pan_g9274.t1"/>
    </source>
</evidence>
<accession>A0A7E4WDE2</accession>